<dbReference type="RefSeq" id="WP_203964329.1">
    <property type="nucleotide sequence ID" value="NZ_AP023355.1"/>
</dbReference>
<dbReference type="Gene3D" id="2.40.50.910">
    <property type="entry name" value="Type VII secretion system EccB, repeat 3 domain"/>
    <property type="match status" value="1"/>
</dbReference>
<dbReference type="InterPro" id="IPR042485">
    <property type="entry name" value="T7SS_EccB_R3"/>
</dbReference>
<evidence type="ECO:0000256" key="2">
    <source>
        <dbReference type="ARBA" id="ARBA00008149"/>
    </source>
</evidence>
<proteinExistence type="inferred from homology"/>
<organism evidence="12 13">
    <name type="scientific">Actinocatenispora thailandica</name>
    <dbReference type="NCBI Taxonomy" id="227318"/>
    <lineage>
        <taxon>Bacteria</taxon>
        <taxon>Bacillati</taxon>
        <taxon>Actinomycetota</taxon>
        <taxon>Actinomycetes</taxon>
        <taxon>Micromonosporales</taxon>
        <taxon>Micromonosporaceae</taxon>
        <taxon>Actinocatenispora</taxon>
    </lineage>
</organism>
<keyword evidence="7" id="KW-0067">ATP-binding</keyword>
<feature type="region of interest" description="Disordered" evidence="10">
    <location>
        <begin position="298"/>
        <end position="325"/>
    </location>
</feature>
<evidence type="ECO:0000256" key="10">
    <source>
        <dbReference type="SAM" id="MobiDB-lite"/>
    </source>
</evidence>
<sequence>MRSRREQIRAYRFVTRRIVSALLGGDPEVADPPLRRAGLTTFASVMVGALVLAGFGVYGLVRPGGNTSWRSGDVLIVEKETGTRFVYRGGRLHPVLNYASARLVLKNAAPTTTTVSATSLAGVARGRPVGIAGAPDALPAADSLHALPWSVCSANDTGDVTTGTPRVTVAVHRNFGGTDLGRLGVIVHASGEKPALLWHGQRLRIPNRESLASLGWGTAPQVAVAPAFLNAIPAGPDLVAPTIPDLGRSGPTVGAGPAKIGTVYRLTSAANSEQFFVLLDDGLAQVSQPVEELLLGKQGLPSPQQLSPADYKNVPSSKRDLSVPGLPDHQPVLATRDNGQVAALCVSWRGRGGTTIQRYRSAPDALTGTEQAAAGGVDDTGALTADAVLVPGGGGALVAPAAARGVSTSTTYVVTDQGIRYAVPDDEARTALGYGDVTPVSLPENLIDLVPAGPVLDQKKASQYVSTTPTSPSPSPSRK</sequence>
<dbReference type="EMBL" id="AP023355">
    <property type="protein sequence ID" value="BCJ38265.1"/>
    <property type="molecule type" value="Genomic_DNA"/>
</dbReference>
<dbReference type="InterPro" id="IPR044857">
    <property type="entry name" value="T7SS_EccB_R1"/>
</dbReference>
<reference evidence="12 13" key="1">
    <citation type="submission" date="2020-08" db="EMBL/GenBank/DDBJ databases">
        <title>Whole genome shotgun sequence of Actinocatenispora thailandica NBRC 105041.</title>
        <authorList>
            <person name="Komaki H."/>
            <person name="Tamura T."/>
        </authorList>
    </citation>
    <scope>NUCLEOTIDE SEQUENCE [LARGE SCALE GENOMIC DNA]</scope>
    <source>
        <strain evidence="12 13">NBRC 105041</strain>
    </source>
</reference>
<gene>
    <name evidence="12" type="ORF">Athai_57680</name>
</gene>
<evidence type="ECO:0000256" key="8">
    <source>
        <dbReference type="ARBA" id="ARBA00022989"/>
    </source>
</evidence>
<dbReference type="AlphaFoldDB" id="A0A7R7DUU1"/>
<dbReference type="GO" id="GO:0005886">
    <property type="term" value="C:plasma membrane"/>
    <property type="evidence" value="ECO:0007669"/>
    <property type="project" value="UniProtKB-SubCell"/>
</dbReference>
<feature type="transmembrane region" description="Helical" evidence="11">
    <location>
        <begin position="42"/>
        <end position="61"/>
    </location>
</feature>
<dbReference type="Proteomes" id="UP000611640">
    <property type="component" value="Chromosome"/>
</dbReference>
<dbReference type="Gene3D" id="3.30.2390.20">
    <property type="entry name" value="Type VII secretion system EccB, repeat 1 domain"/>
    <property type="match status" value="1"/>
</dbReference>
<protein>
    <submittedName>
        <fullName evidence="12">Type VII secretion protein EccB</fullName>
    </submittedName>
</protein>
<keyword evidence="13" id="KW-1185">Reference proteome</keyword>
<evidence type="ECO:0000256" key="11">
    <source>
        <dbReference type="SAM" id="Phobius"/>
    </source>
</evidence>
<dbReference type="KEGG" id="atl:Athai_57680"/>
<evidence type="ECO:0000256" key="7">
    <source>
        <dbReference type="ARBA" id="ARBA00022840"/>
    </source>
</evidence>
<keyword evidence="4 11" id="KW-0812">Transmembrane</keyword>
<dbReference type="PANTHER" id="PTHR40765:SF2">
    <property type="entry name" value="ESX-2 SECRETION SYSTEM ATPASE ECCB2"/>
    <property type="match status" value="1"/>
</dbReference>
<keyword evidence="8 11" id="KW-1133">Transmembrane helix</keyword>
<dbReference type="GO" id="GO:0005576">
    <property type="term" value="C:extracellular region"/>
    <property type="evidence" value="ECO:0007669"/>
    <property type="project" value="TreeGrafter"/>
</dbReference>
<comment type="similarity">
    <text evidence="2">Belongs to the EccB family.</text>
</comment>
<keyword evidence="5" id="KW-0547">Nucleotide-binding</keyword>
<evidence type="ECO:0000256" key="1">
    <source>
        <dbReference type="ARBA" id="ARBA00004162"/>
    </source>
</evidence>
<name>A0A7R7DUU1_9ACTN</name>
<evidence type="ECO:0000256" key="5">
    <source>
        <dbReference type="ARBA" id="ARBA00022741"/>
    </source>
</evidence>
<accession>A0A7R7DUU1</accession>
<feature type="region of interest" description="Disordered" evidence="10">
    <location>
        <begin position="458"/>
        <end position="479"/>
    </location>
</feature>
<evidence type="ECO:0000256" key="9">
    <source>
        <dbReference type="ARBA" id="ARBA00023136"/>
    </source>
</evidence>
<comment type="subcellular location">
    <subcellularLocation>
        <location evidence="1">Cell membrane</location>
        <topology evidence="1">Single-pass membrane protein</topology>
    </subcellularLocation>
</comment>
<dbReference type="GO" id="GO:0016787">
    <property type="term" value="F:hydrolase activity"/>
    <property type="evidence" value="ECO:0007669"/>
    <property type="project" value="UniProtKB-KW"/>
</dbReference>
<dbReference type="GO" id="GO:0005524">
    <property type="term" value="F:ATP binding"/>
    <property type="evidence" value="ECO:0007669"/>
    <property type="project" value="UniProtKB-KW"/>
</dbReference>
<evidence type="ECO:0000313" key="13">
    <source>
        <dbReference type="Proteomes" id="UP000611640"/>
    </source>
</evidence>
<dbReference type="Pfam" id="PF05108">
    <property type="entry name" value="T7SS_ESX1_EccB"/>
    <property type="match status" value="1"/>
</dbReference>
<keyword evidence="9 11" id="KW-0472">Membrane</keyword>
<evidence type="ECO:0000256" key="3">
    <source>
        <dbReference type="ARBA" id="ARBA00022475"/>
    </source>
</evidence>
<dbReference type="InterPro" id="IPR007795">
    <property type="entry name" value="T7SS_EccB"/>
</dbReference>
<keyword evidence="3" id="KW-1003">Cell membrane</keyword>
<keyword evidence="6" id="KW-0378">Hydrolase</keyword>
<dbReference type="PANTHER" id="PTHR40765">
    <property type="entry name" value="ESX-2 SECRETION SYSTEM ATPASE ECCB2"/>
    <property type="match status" value="1"/>
</dbReference>
<evidence type="ECO:0000256" key="4">
    <source>
        <dbReference type="ARBA" id="ARBA00022692"/>
    </source>
</evidence>
<evidence type="ECO:0000313" key="12">
    <source>
        <dbReference type="EMBL" id="BCJ38265.1"/>
    </source>
</evidence>
<evidence type="ECO:0000256" key="6">
    <source>
        <dbReference type="ARBA" id="ARBA00022801"/>
    </source>
</evidence>
<dbReference type="NCBIfam" id="TIGR03919">
    <property type="entry name" value="T7SS_EccB"/>
    <property type="match status" value="1"/>
</dbReference>